<dbReference type="Proteomes" id="UP000695000">
    <property type="component" value="Unplaced"/>
</dbReference>
<dbReference type="InterPro" id="IPR002919">
    <property type="entry name" value="TIL_dom"/>
</dbReference>
<proteinExistence type="predicted"/>
<dbReference type="Gene3D" id="2.10.25.10">
    <property type="entry name" value="Laminin"/>
    <property type="match status" value="1"/>
</dbReference>
<dbReference type="GeneID" id="108565185"/>
<feature type="signal peptide" evidence="1">
    <location>
        <begin position="1"/>
        <end position="19"/>
    </location>
</feature>
<keyword evidence="1" id="KW-0732">Signal</keyword>
<protein>
    <submittedName>
        <fullName evidence="4">Chymotrypsin-elastase inhibitor ixodidin-like</fullName>
    </submittedName>
</protein>
<evidence type="ECO:0000313" key="3">
    <source>
        <dbReference type="Proteomes" id="UP000695000"/>
    </source>
</evidence>
<evidence type="ECO:0000313" key="4">
    <source>
        <dbReference type="RefSeq" id="XP_017779990.1"/>
    </source>
</evidence>
<dbReference type="SUPFAM" id="SSF57567">
    <property type="entry name" value="Serine protease inhibitors"/>
    <property type="match status" value="1"/>
</dbReference>
<evidence type="ECO:0000259" key="2">
    <source>
        <dbReference type="Pfam" id="PF01826"/>
    </source>
</evidence>
<evidence type="ECO:0000256" key="1">
    <source>
        <dbReference type="SAM" id="SignalP"/>
    </source>
</evidence>
<name>A0ABM1MZJ0_NICVS</name>
<feature type="domain" description="TIL" evidence="2">
    <location>
        <begin position="23"/>
        <end position="74"/>
    </location>
</feature>
<sequence length="80" mass="8494">MSKLLTIFCLFVCVGIAMGGMQCSSGQAYSRCGSGCSQICGDDYIPFCEVGCVPGCFCPKGQLIDRKTGRCIPCQPNLPE</sequence>
<keyword evidence="3" id="KW-1185">Reference proteome</keyword>
<dbReference type="InterPro" id="IPR036084">
    <property type="entry name" value="Ser_inhib-like_sf"/>
</dbReference>
<dbReference type="Pfam" id="PF01826">
    <property type="entry name" value="TIL"/>
    <property type="match status" value="1"/>
</dbReference>
<feature type="chain" id="PRO_5045428841" evidence="1">
    <location>
        <begin position="20"/>
        <end position="80"/>
    </location>
</feature>
<reference evidence="4" key="1">
    <citation type="submission" date="2025-08" db="UniProtKB">
        <authorList>
            <consortium name="RefSeq"/>
        </authorList>
    </citation>
    <scope>IDENTIFICATION</scope>
    <source>
        <tissue evidence="4">Whole Larva</tissue>
    </source>
</reference>
<dbReference type="RefSeq" id="XP_017779990.1">
    <property type="nucleotide sequence ID" value="XM_017924501.1"/>
</dbReference>
<accession>A0ABM1MZJ0</accession>
<gene>
    <name evidence="4" type="primary">LOC108565185</name>
</gene>
<organism evidence="3 4">
    <name type="scientific">Nicrophorus vespilloides</name>
    <name type="common">Boreal carrion beetle</name>
    <dbReference type="NCBI Taxonomy" id="110193"/>
    <lineage>
        <taxon>Eukaryota</taxon>
        <taxon>Metazoa</taxon>
        <taxon>Ecdysozoa</taxon>
        <taxon>Arthropoda</taxon>
        <taxon>Hexapoda</taxon>
        <taxon>Insecta</taxon>
        <taxon>Pterygota</taxon>
        <taxon>Neoptera</taxon>
        <taxon>Endopterygota</taxon>
        <taxon>Coleoptera</taxon>
        <taxon>Polyphaga</taxon>
        <taxon>Staphyliniformia</taxon>
        <taxon>Silphidae</taxon>
        <taxon>Nicrophorinae</taxon>
        <taxon>Nicrophorus</taxon>
    </lineage>
</organism>
<dbReference type="CDD" id="cd19941">
    <property type="entry name" value="TIL"/>
    <property type="match status" value="1"/>
</dbReference>